<reference evidence="5" key="1">
    <citation type="submission" date="2023-07" db="EMBL/GenBank/DDBJ databases">
        <title>Isolating and identifying novel microbial strains from the Mariana Trench.</title>
        <authorList>
            <person name="Fu H."/>
        </authorList>
    </citation>
    <scope>NUCLEOTIDE SEQUENCE [LARGE SCALE GENOMIC DNA]</scope>
    <source>
        <strain evidence="5">T-y2</strain>
    </source>
</reference>
<keyword evidence="3" id="KW-0732">Signal</keyword>
<feature type="transmembrane region" description="Helical" evidence="2">
    <location>
        <begin position="128"/>
        <end position="145"/>
    </location>
</feature>
<protein>
    <recommendedName>
        <fullName evidence="6">tRNA (Guanine-N1)-methyltransferase</fullName>
    </recommendedName>
</protein>
<evidence type="ECO:0000313" key="4">
    <source>
        <dbReference type="EMBL" id="MDT0293246.1"/>
    </source>
</evidence>
<dbReference type="EMBL" id="JAVRBG010000001">
    <property type="protein sequence ID" value="MDT0293246.1"/>
    <property type="molecule type" value="Genomic_DNA"/>
</dbReference>
<keyword evidence="5" id="KW-1185">Reference proteome</keyword>
<evidence type="ECO:0008006" key="6">
    <source>
        <dbReference type="Google" id="ProtNLM"/>
    </source>
</evidence>
<evidence type="ECO:0000313" key="5">
    <source>
        <dbReference type="Proteomes" id="UP001182991"/>
    </source>
</evidence>
<name>A0ABU2KEV6_9FLAO</name>
<accession>A0ABU2KEV6</accession>
<comment type="caution">
    <text evidence="4">The sequence shown here is derived from an EMBL/GenBank/DDBJ whole genome shotgun (WGS) entry which is preliminary data.</text>
</comment>
<keyword evidence="2" id="KW-0812">Transmembrane</keyword>
<evidence type="ECO:0000256" key="2">
    <source>
        <dbReference type="SAM" id="Phobius"/>
    </source>
</evidence>
<proteinExistence type="predicted"/>
<dbReference type="SUPFAM" id="SSF58100">
    <property type="entry name" value="Bacterial hemolysins"/>
    <property type="match status" value="1"/>
</dbReference>
<feature type="chain" id="PRO_5045803702" description="tRNA (Guanine-N1)-methyltransferase" evidence="3">
    <location>
        <begin position="21"/>
        <end position="197"/>
    </location>
</feature>
<keyword evidence="2" id="KW-0472">Membrane</keyword>
<dbReference type="Proteomes" id="UP001182991">
    <property type="component" value="Unassembled WGS sequence"/>
</dbReference>
<gene>
    <name evidence="4" type="ORF">RLT85_01210</name>
</gene>
<feature type="coiled-coil region" evidence="1">
    <location>
        <begin position="68"/>
        <end position="109"/>
    </location>
</feature>
<evidence type="ECO:0000256" key="3">
    <source>
        <dbReference type="SAM" id="SignalP"/>
    </source>
</evidence>
<dbReference type="RefSeq" id="WP_311400219.1">
    <property type="nucleotide sequence ID" value="NZ_JAVRBG010000001.1"/>
</dbReference>
<evidence type="ECO:0000256" key="1">
    <source>
        <dbReference type="SAM" id="Coils"/>
    </source>
</evidence>
<keyword evidence="1" id="KW-0175">Coiled coil</keyword>
<sequence>MKKSFFSFFLVLFLCGSVFAQEEDSQEKDNSINAQFTEMIEDANNYQEYKVVKQFKLNQLQKNTVQELEGLNKTIKASSDTIQNQRKEIAKLQQKLDETNEDLANITQEKDDIQFLGVATNKGTYQTTMWVIILTLVLILLFFIYKFKNSNVLTKEARKNLAENEADFEEFRKMSLEKQQKLGRMLQDEKNKQANKS</sequence>
<feature type="signal peptide" evidence="3">
    <location>
        <begin position="1"/>
        <end position="20"/>
    </location>
</feature>
<keyword evidence="2" id="KW-1133">Transmembrane helix</keyword>
<organism evidence="4 5">
    <name type="scientific">Mesonia ostreae</name>
    <dbReference type="NCBI Taxonomy" id="861110"/>
    <lineage>
        <taxon>Bacteria</taxon>
        <taxon>Pseudomonadati</taxon>
        <taxon>Bacteroidota</taxon>
        <taxon>Flavobacteriia</taxon>
        <taxon>Flavobacteriales</taxon>
        <taxon>Flavobacteriaceae</taxon>
        <taxon>Mesonia</taxon>
    </lineage>
</organism>